<keyword evidence="3 5" id="KW-0732">Signal</keyword>
<accession>A0ABW4RS23</accession>
<feature type="signal peptide" evidence="5">
    <location>
        <begin position="1"/>
        <end position="24"/>
    </location>
</feature>
<dbReference type="PROSITE" id="PS51257">
    <property type="entry name" value="PROKAR_LIPOPROTEIN"/>
    <property type="match status" value="1"/>
</dbReference>
<evidence type="ECO:0000256" key="2">
    <source>
        <dbReference type="ARBA" id="ARBA00022448"/>
    </source>
</evidence>
<dbReference type="PANTHER" id="PTHR43649">
    <property type="entry name" value="ARABINOSE-BINDING PROTEIN-RELATED"/>
    <property type="match status" value="1"/>
</dbReference>
<evidence type="ECO:0000256" key="3">
    <source>
        <dbReference type="ARBA" id="ARBA00022729"/>
    </source>
</evidence>
<dbReference type="Pfam" id="PF01547">
    <property type="entry name" value="SBP_bac_1"/>
    <property type="match status" value="1"/>
</dbReference>
<dbReference type="InterPro" id="IPR006059">
    <property type="entry name" value="SBP"/>
</dbReference>
<dbReference type="SUPFAM" id="SSF53850">
    <property type="entry name" value="Periplasmic binding protein-like II"/>
    <property type="match status" value="1"/>
</dbReference>
<keyword evidence="2" id="KW-0813">Transport</keyword>
<dbReference type="Gene3D" id="3.40.190.10">
    <property type="entry name" value="Periplasmic binding protein-like II"/>
    <property type="match status" value="2"/>
</dbReference>
<dbReference type="RefSeq" id="WP_343873956.1">
    <property type="nucleotide sequence ID" value="NZ_BAAAIX010000021.1"/>
</dbReference>
<protein>
    <submittedName>
        <fullName evidence="6">ABC transporter substrate-binding protein</fullName>
    </submittedName>
</protein>
<keyword evidence="7" id="KW-1185">Reference proteome</keyword>
<dbReference type="EMBL" id="JBHUFZ010000007">
    <property type="protein sequence ID" value="MFD1889121.1"/>
    <property type="molecule type" value="Genomic_DNA"/>
</dbReference>
<gene>
    <name evidence="6" type="ORF">ACFSCS_02840</name>
</gene>
<dbReference type="Proteomes" id="UP001597326">
    <property type="component" value="Unassembled WGS sequence"/>
</dbReference>
<evidence type="ECO:0000256" key="5">
    <source>
        <dbReference type="SAM" id="SignalP"/>
    </source>
</evidence>
<feature type="chain" id="PRO_5046519249" evidence="5">
    <location>
        <begin position="25"/>
        <end position="437"/>
    </location>
</feature>
<reference evidence="7" key="1">
    <citation type="journal article" date="2019" name="Int. J. Syst. Evol. Microbiol.">
        <title>The Global Catalogue of Microorganisms (GCM) 10K type strain sequencing project: providing services to taxonomists for standard genome sequencing and annotation.</title>
        <authorList>
            <consortium name="The Broad Institute Genomics Platform"/>
            <consortium name="The Broad Institute Genome Sequencing Center for Infectious Disease"/>
            <person name="Wu L."/>
            <person name="Ma J."/>
        </authorList>
    </citation>
    <scope>NUCLEOTIDE SEQUENCE [LARGE SCALE GENOMIC DNA]</scope>
    <source>
        <strain evidence="7">CAIM 431</strain>
    </source>
</reference>
<feature type="region of interest" description="Disordered" evidence="4">
    <location>
        <begin position="24"/>
        <end position="43"/>
    </location>
</feature>
<dbReference type="InterPro" id="IPR050490">
    <property type="entry name" value="Bact_solute-bd_prot1"/>
</dbReference>
<dbReference type="PANTHER" id="PTHR43649:SF34">
    <property type="entry name" value="ABC TRANSPORTER PERIPLASMIC-BINDING PROTEIN YCJN-RELATED"/>
    <property type="match status" value="1"/>
</dbReference>
<proteinExistence type="inferred from homology"/>
<organism evidence="6 7">
    <name type="scientific">Luteococcus peritonei</name>
    <dbReference type="NCBI Taxonomy" id="88874"/>
    <lineage>
        <taxon>Bacteria</taxon>
        <taxon>Bacillati</taxon>
        <taxon>Actinomycetota</taxon>
        <taxon>Actinomycetes</taxon>
        <taxon>Propionibacteriales</taxon>
        <taxon>Propionibacteriaceae</taxon>
        <taxon>Luteococcus</taxon>
    </lineage>
</organism>
<sequence length="437" mass="47461">MTQPILRRTAIVALAVGTALTATACGGSKDSPESGASSSVNWDQRGPITYVQGKDNNNLVQPQVNEWNKAHPDEKVTFIQLSASADEQRQKLIDNATTKGSSNYDVISLDIVWTAEFAAKQYVHELPKDQFPTDGYLASAVDGASYFDKLYAFPYASDGAMLYYRKDLLTQAGVTEAPKTWDEMKAACAKVKALPGQGSINCYGGQFQKYEGLTCNIAEIVNSAGGEFLDDKGKPQVNSEAALKGVQWLKDSFADGTIPKAASTWMEEPSRQAFQDGKLVFLRQWPYAYSLMQAKDGSSKVAGKFDVAPLPGLTGPGVSTLGGHNLAIAKTAKNPGTARDFIKWYTSKEQQKVEVQKASIAPTLEELYDDADLVKQFPYLPVLHDSISTAKGRPKAVPYNDVTQAIQDSTYQVVQGAQTPKVAFDGLQTKLDQLIQS</sequence>
<name>A0ABW4RS23_9ACTN</name>
<evidence type="ECO:0000256" key="1">
    <source>
        <dbReference type="ARBA" id="ARBA00008520"/>
    </source>
</evidence>
<evidence type="ECO:0000313" key="7">
    <source>
        <dbReference type="Proteomes" id="UP001597326"/>
    </source>
</evidence>
<evidence type="ECO:0000313" key="6">
    <source>
        <dbReference type="EMBL" id="MFD1889121.1"/>
    </source>
</evidence>
<evidence type="ECO:0000256" key="4">
    <source>
        <dbReference type="SAM" id="MobiDB-lite"/>
    </source>
</evidence>
<comment type="similarity">
    <text evidence="1">Belongs to the bacterial solute-binding protein 1 family.</text>
</comment>
<comment type="caution">
    <text evidence="6">The sequence shown here is derived from an EMBL/GenBank/DDBJ whole genome shotgun (WGS) entry which is preliminary data.</text>
</comment>
<dbReference type="CDD" id="cd14750">
    <property type="entry name" value="PBP2_TMBP"/>
    <property type="match status" value="1"/>
</dbReference>